<dbReference type="SUPFAM" id="SSF69279">
    <property type="entry name" value="Phage tail proteins"/>
    <property type="match status" value="1"/>
</dbReference>
<dbReference type="RefSeq" id="WP_055424836.1">
    <property type="nucleotide sequence ID" value="NZ_FCOR01000002.1"/>
</dbReference>
<dbReference type="Gene3D" id="3.55.50.10">
    <property type="entry name" value="Baseplate protein-like domains"/>
    <property type="match status" value="1"/>
</dbReference>
<evidence type="ECO:0000313" key="2">
    <source>
        <dbReference type="EMBL" id="CVK15608.1"/>
    </source>
</evidence>
<evidence type="ECO:0000313" key="3">
    <source>
        <dbReference type="Proteomes" id="UP000182761"/>
    </source>
</evidence>
<dbReference type="Gene3D" id="2.30.110.50">
    <property type="match status" value="1"/>
</dbReference>
<dbReference type="SUPFAM" id="SSF69349">
    <property type="entry name" value="Phage fibre proteins"/>
    <property type="match status" value="1"/>
</dbReference>
<dbReference type="Proteomes" id="UP000182761">
    <property type="component" value="Unassembled WGS sequence"/>
</dbReference>
<sequence>MNIYRSSTLGESFQTYAKVTINGVEISRENHIQVKIKQKLLTHNRFEILCPSEAFNEKNSYPLTNSQNLHYTYFSVHLIRFNETTAIFQGVITGVQHRVQDGYPYIILKGQSATHLMDKNINCQTFVNKTLKEIVTAVTDKYKDNRLQVLISPETTEVLPYTVCYNETDFQFLKRLAMRYGEYMYHNGEYLVFGKGNQIRTEISEGEDFQEYSLNVISKPQHFIRQRYDLRNDKVIKEESNQLYYPDQKNLFHVKSVRASEKYSIQPQSGYSAPDLFYGDAQQLERAVQRKKLSHESTILATAKTDNPRLRLGDTMQMNAWTKEKNKLQPIESYRITEIEHSFTEEGYTNHCEGIPFEQKIAPYLDENAYPHIDNQIAIVVDNNDPESLNRLKIRFYWQEEHESTLWVPLMQGHSGGGQGAHVIPEIGHVVWVDFFGHNAEAPIVLGSLYSGNQKSGFHTKNNDLKVFQTRSGTKRIVNDAEGSIKEEDAAGSFIKFEGDGNVTLNVVKNLSIKVGENMNVSVQNDKTERVNHNTYYYSENLSNSISDNKAERIGNYYYQESGNANIQTLKGSLLMRGTTLSVLQGGDDVKISKG</sequence>
<dbReference type="Gene3D" id="4.10.220.110">
    <property type="match status" value="1"/>
</dbReference>
<organism evidence="2 3">
    <name type="scientific">Apibacter mensalis</name>
    <dbReference type="NCBI Taxonomy" id="1586267"/>
    <lineage>
        <taxon>Bacteria</taxon>
        <taxon>Pseudomonadati</taxon>
        <taxon>Bacteroidota</taxon>
        <taxon>Flavobacteriia</taxon>
        <taxon>Flavobacteriales</taxon>
        <taxon>Weeksellaceae</taxon>
        <taxon>Apibacter</taxon>
    </lineage>
</organism>
<gene>
    <name evidence="2" type="ORF">Ga0061079_102155</name>
</gene>
<accession>A0A0X3ANZ4</accession>
<dbReference type="AlphaFoldDB" id="A0A0X3ANZ4"/>
<dbReference type="Gene3D" id="2.40.50.230">
    <property type="entry name" value="Gp5 N-terminal domain"/>
    <property type="match status" value="1"/>
</dbReference>
<dbReference type="EMBL" id="FCOR01000002">
    <property type="protein sequence ID" value="CVK15608.1"/>
    <property type="molecule type" value="Genomic_DNA"/>
</dbReference>
<proteinExistence type="predicted"/>
<protein>
    <submittedName>
        <fullName evidence="2">Uncharacterized conserved protein, implicated in type VI secretion and phage assembly</fullName>
    </submittedName>
</protein>
<dbReference type="Pfam" id="PF05954">
    <property type="entry name" value="Phage_GPD"/>
    <property type="match status" value="1"/>
</dbReference>
<feature type="domain" description="Gp5/Type VI secretion system Vgr protein OB-fold" evidence="1">
    <location>
        <begin position="377"/>
        <end position="450"/>
    </location>
</feature>
<evidence type="ECO:0000259" key="1">
    <source>
        <dbReference type="Pfam" id="PF04717"/>
    </source>
</evidence>
<dbReference type="InterPro" id="IPR006531">
    <property type="entry name" value="Gp5/Vgr_OB"/>
</dbReference>
<dbReference type="InterPro" id="IPR037026">
    <property type="entry name" value="Vgr_OB-fold_dom_sf"/>
</dbReference>
<reference evidence="2 3" key="1">
    <citation type="submission" date="2016-01" db="EMBL/GenBank/DDBJ databases">
        <authorList>
            <person name="McClelland M."/>
            <person name="Jain A."/>
            <person name="Saraogi P."/>
            <person name="Mendelson R."/>
            <person name="Westerman R."/>
            <person name="SanMiguel P."/>
            <person name="Csonka L."/>
        </authorList>
    </citation>
    <scope>NUCLEOTIDE SEQUENCE [LARGE SCALE GENOMIC DNA]</scope>
    <source>
        <strain evidence="2 3">R-53146</strain>
    </source>
</reference>
<dbReference type="STRING" id="1586267.GCA_001418685_00435"/>
<keyword evidence="3" id="KW-1185">Reference proteome</keyword>
<name>A0A0X3ANZ4_9FLAO</name>
<dbReference type="SUPFAM" id="SSF69255">
    <property type="entry name" value="gp5 N-terminal domain-like"/>
    <property type="match status" value="1"/>
</dbReference>
<dbReference type="Pfam" id="PF04717">
    <property type="entry name" value="Phage_base_V"/>
    <property type="match status" value="1"/>
</dbReference>
<dbReference type="OrthoDB" id="7033094at2"/>